<dbReference type="GO" id="GO:0008270">
    <property type="term" value="F:zinc ion binding"/>
    <property type="evidence" value="ECO:0007669"/>
    <property type="project" value="UniProtKB-KW"/>
</dbReference>
<evidence type="ECO:0000256" key="9">
    <source>
        <dbReference type="RuleBase" id="RU369094"/>
    </source>
</evidence>
<dbReference type="EMBL" id="JARBHA010000010">
    <property type="protein sequence ID" value="KAJ9690488.1"/>
    <property type="molecule type" value="Genomic_DNA"/>
</dbReference>
<keyword evidence="1 9" id="KW-0479">Metal-binding</keyword>
<dbReference type="Pfam" id="PF02701">
    <property type="entry name" value="Zn_ribbon_Dof"/>
    <property type="match status" value="1"/>
</dbReference>
<feature type="region of interest" description="Disordered" evidence="10">
    <location>
        <begin position="237"/>
        <end position="300"/>
    </location>
</feature>
<evidence type="ECO:0000256" key="2">
    <source>
        <dbReference type="ARBA" id="ARBA00022771"/>
    </source>
</evidence>
<feature type="compositionally biased region" description="Polar residues" evidence="10">
    <location>
        <begin position="244"/>
        <end position="264"/>
    </location>
</feature>
<evidence type="ECO:0000313" key="12">
    <source>
        <dbReference type="EMBL" id="KAJ9690488.1"/>
    </source>
</evidence>
<comment type="subcellular location">
    <subcellularLocation>
        <location evidence="8 9">Nucleus</location>
    </subcellularLocation>
</comment>
<feature type="region of interest" description="Disordered" evidence="10">
    <location>
        <begin position="1"/>
        <end position="37"/>
    </location>
</feature>
<reference evidence="12 13" key="1">
    <citation type="journal article" date="2023" name="BMC Biotechnol.">
        <title>Vitis rotundifolia cv Carlos genome sequencing.</title>
        <authorList>
            <person name="Huff M."/>
            <person name="Hulse-Kemp A."/>
            <person name="Scheffler B."/>
            <person name="Youngblood R."/>
            <person name="Simpson S."/>
            <person name="Babiker E."/>
            <person name="Staton M."/>
        </authorList>
    </citation>
    <scope>NUCLEOTIDE SEQUENCE [LARGE SCALE GENOMIC DNA]</scope>
    <source>
        <tissue evidence="12">Leaf</tissue>
    </source>
</reference>
<gene>
    <name evidence="12" type="ORF">PVL29_012907</name>
</gene>
<evidence type="ECO:0000256" key="4">
    <source>
        <dbReference type="ARBA" id="ARBA00023015"/>
    </source>
</evidence>
<feature type="compositionally biased region" description="Low complexity" evidence="10">
    <location>
        <begin position="102"/>
        <end position="113"/>
    </location>
</feature>
<keyword evidence="3 9" id="KW-0862">Zinc</keyword>
<feature type="compositionally biased region" description="Low complexity" evidence="10">
    <location>
        <begin position="265"/>
        <end position="288"/>
    </location>
</feature>
<dbReference type="InterPro" id="IPR045174">
    <property type="entry name" value="Dof"/>
</dbReference>
<evidence type="ECO:0000256" key="6">
    <source>
        <dbReference type="ARBA" id="ARBA00023163"/>
    </source>
</evidence>
<dbReference type="Proteomes" id="UP001168098">
    <property type="component" value="Unassembled WGS sequence"/>
</dbReference>
<keyword evidence="6 9" id="KW-0804">Transcription</keyword>
<evidence type="ECO:0000256" key="1">
    <source>
        <dbReference type="ARBA" id="ARBA00022723"/>
    </source>
</evidence>
<dbReference type="GO" id="GO:0003677">
    <property type="term" value="F:DNA binding"/>
    <property type="evidence" value="ECO:0007669"/>
    <property type="project" value="UniProtKB-UniRule"/>
</dbReference>
<protein>
    <recommendedName>
        <fullName evidence="9">Dof zinc finger protein</fullName>
    </recommendedName>
</protein>
<dbReference type="GO" id="GO:0005634">
    <property type="term" value="C:nucleus"/>
    <property type="evidence" value="ECO:0007669"/>
    <property type="project" value="UniProtKB-SubCell"/>
</dbReference>
<proteinExistence type="predicted"/>
<keyword evidence="4 9" id="KW-0805">Transcription regulation</keyword>
<comment type="caution">
    <text evidence="12">The sequence shown here is derived from an EMBL/GenBank/DDBJ whole genome shotgun (WGS) entry which is preliminary data.</text>
</comment>
<feature type="compositionally biased region" description="Polar residues" evidence="10">
    <location>
        <begin position="26"/>
        <end position="35"/>
    </location>
</feature>
<organism evidence="12 13">
    <name type="scientific">Vitis rotundifolia</name>
    <name type="common">Muscadine grape</name>
    <dbReference type="NCBI Taxonomy" id="103349"/>
    <lineage>
        <taxon>Eukaryota</taxon>
        <taxon>Viridiplantae</taxon>
        <taxon>Streptophyta</taxon>
        <taxon>Embryophyta</taxon>
        <taxon>Tracheophyta</taxon>
        <taxon>Spermatophyta</taxon>
        <taxon>Magnoliopsida</taxon>
        <taxon>eudicotyledons</taxon>
        <taxon>Gunneridae</taxon>
        <taxon>Pentapetalae</taxon>
        <taxon>rosids</taxon>
        <taxon>Vitales</taxon>
        <taxon>Vitaceae</taxon>
        <taxon>Viteae</taxon>
        <taxon>Vitis</taxon>
    </lineage>
</organism>
<sequence length="300" mass="32732">MQQDRDIGGGGSEDVDPPDRRLKPAQSENQQQQLPQKCPRCDSINTKFCYYNNYSLSQPRYFCKTCRRYWTQGGTLRNVPVGGGCRKTKRKPSASGDNSRSQLPTQQQQQNLAAPPPNIISTNSGVAVGAALRITEPANLSPAPAPPPAPTLSSVNPYYPAGAFLSSLPAMRPLNQPQPQPFNQPVNVGRDFGGSNLALLQGFNVPSLGSQQPQRQQAEFYQMGNRDRNIESLYGSGEDLIQPSRPTGHQNNWHQTFINPTAPDSNLWSIGGSSNSNSNPTSSSFNQNHWADLQGYGPPP</sequence>
<evidence type="ECO:0000256" key="10">
    <source>
        <dbReference type="SAM" id="MobiDB-lite"/>
    </source>
</evidence>
<evidence type="ECO:0000256" key="7">
    <source>
        <dbReference type="ARBA" id="ARBA00023242"/>
    </source>
</evidence>
<evidence type="ECO:0000256" key="5">
    <source>
        <dbReference type="ARBA" id="ARBA00023125"/>
    </source>
</evidence>
<dbReference type="PANTHER" id="PTHR31992:SF108">
    <property type="entry name" value="DOF ZINC FINGER PROTEIN"/>
    <property type="match status" value="1"/>
</dbReference>
<keyword evidence="7 8" id="KW-0539">Nucleus</keyword>
<name>A0AA39DMT0_VITRO</name>
<evidence type="ECO:0000256" key="8">
    <source>
        <dbReference type="PROSITE-ProRule" id="PRU00071"/>
    </source>
</evidence>
<feature type="region of interest" description="Disordered" evidence="10">
    <location>
        <begin position="77"/>
        <end position="120"/>
    </location>
</feature>
<dbReference type="PROSITE" id="PS01361">
    <property type="entry name" value="ZF_DOF_1"/>
    <property type="match status" value="1"/>
</dbReference>
<keyword evidence="2 8" id="KW-0863">Zinc-finger</keyword>
<accession>A0AA39DMT0</accession>
<feature type="domain" description="Dof-type" evidence="11">
    <location>
        <begin position="36"/>
        <end position="90"/>
    </location>
</feature>
<evidence type="ECO:0000256" key="3">
    <source>
        <dbReference type="ARBA" id="ARBA00022833"/>
    </source>
</evidence>
<dbReference type="AlphaFoldDB" id="A0AA39DMT0"/>
<keyword evidence="13" id="KW-1185">Reference proteome</keyword>
<dbReference type="GO" id="GO:0003700">
    <property type="term" value="F:DNA-binding transcription factor activity"/>
    <property type="evidence" value="ECO:0007669"/>
    <property type="project" value="UniProtKB-UniRule"/>
</dbReference>
<dbReference type="PANTHER" id="PTHR31992">
    <property type="entry name" value="DOF ZINC FINGER PROTEIN DOF1.4-RELATED"/>
    <property type="match status" value="1"/>
</dbReference>
<evidence type="ECO:0000313" key="13">
    <source>
        <dbReference type="Proteomes" id="UP001168098"/>
    </source>
</evidence>
<dbReference type="InterPro" id="IPR003851">
    <property type="entry name" value="Znf_Dof"/>
</dbReference>
<keyword evidence="5 8" id="KW-0238">DNA-binding</keyword>
<dbReference type="PROSITE" id="PS50884">
    <property type="entry name" value="ZF_DOF_2"/>
    <property type="match status" value="1"/>
</dbReference>
<comment type="function">
    <text evidence="9">Transcription factor that binds specifically to a 5'-AA[AG]G-3' consensus core sequence.</text>
</comment>
<evidence type="ECO:0000259" key="11">
    <source>
        <dbReference type="PROSITE" id="PS50884"/>
    </source>
</evidence>